<protein>
    <submittedName>
        <fullName evidence="1">(rape) hypothetical protein</fullName>
    </submittedName>
</protein>
<sequence>LLSVSFTAPNNFIQWKSSFLSYRYGHMSQLRAYDSFVRTKLMVEKYFSSAEKLLKRFKFENVRVRHFLKQTNGELTLKWSDEIDDNSVRED</sequence>
<dbReference type="Proteomes" id="UP001295469">
    <property type="component" value="Chromosome A09"/>
</dbReference>
<accession>A0A816P1E9</accession>
<dbReference type="EMBL" id="HG994363">
    <property type="protein sequence ID" value="CAF2043225.1"/>
    <property type="molecule type" value="Genomic_DNA"/>
</dbReference>
<reference evidence="1" key="1">
    <citation type="submission" date="2021-01" db="EMBL/GenBank/DDBJ databases">
        <authorList>
            <consortium name="Genoscope - CEA"/>
            <person name="William W."/>
        </authorList>
    </citation>
    <scope>NUCLEOTIDE SEQUENCE</scope>
</reference>
<dbReference type="AlphaFoldDB" id="A0A816P1E9"/>
<organism evidence="1">
    <name type="scientific">Brassica napus</name>
    <name type="common">Rape</name>
    <dbReference type="NCBI Taxonomy" id="3708"/>
    <lineage>
        <taxon>Eukaryota</taxon>
        <taxon>Viridiplantae</taxon>
        <taxon>Streptophyta</taxon>
        <taxon>Embryophyta</taxon>
        <taxon>Tracheophyta</taxon>
        <taxon>Spermatophyta</taxon>
        <taxon>Magnoliopsida</taxon>
        <taxon>eudicotyledons</taxon>
        <taxon>Gunneridae</taxon>
        <taxon>Pentapetalae</taxon>
        <taxon>rosids</taxon>
        <taxon>malvids</taxon>
        <taxon>Brassicales</taxon>
        <taxon>Brassicaceae</taxon>
        <taxon>Brassiceae</taxon>
        <taxon>Brassica</taxon>
    </lineage>
</organism>
<feature type="non-terminal residue" evidence="1">
    <location>
        <position position="91"/>
    </location>
</feature>
<gene>
    <name evidence="1" type="ORF">DARMORV10_A09P29400.1</name>
</gene>
<proteinExistence type="predicted"/>
<evidence type="ECO:0000313" key="1">
    <source>
        <dbReference type="EMBL" id="CAF2043225.1"/>
    </source>
</evidence>
<name>A0A816P1E9_BRANA</name>